<sequence length="112" mass="12396">MHDSVVPRDPGMAVHSGGLASRVDQERESGYSWSMSEIPLSELLALSLSERAQLAADLWDSVADEAEAHPDRLPVSQAQAREIMRRSRAYHQNPGRAVPLHEALDRIERSLG</sequence>
<evidence type="ECO:0000313" key="3">
    <source>
        <dbReference type="Proteomes" id="UP000582837"/>
    </source>
</evidence>
<name>A0A841GIY3_9BACT</name>
<keyword evidence="3" id="KW-1185">Reference proteome</keyword>
<dbReference type="Proteomes" id="UP000582837">
    <property type="component" value="Unassembled WGS sequence"/>
</dbReference>
<evidence type="ECO:0000313" key="2">
    <source>
        <dbReference type="EMBL" id="MBB6068507.1"/>
    </source>
</evidence>
<reference evidence="2 3" key="1">
    <citation type="submission" date="2020-08" db="EMBL/GenBank/DDBJ databases">
        <title>Genomic Encyclopedia of Type Strains, Phase IV (KMG-IV): sequencing the most valuable type-strain genomes for metagenomic binning, comparative biology and taxonomic classification.</title>
        <authorList>
            <person name="Goeker M."/>
        </authorList>
    </citation>
    <scope>NUCLEOTIDE SEQUENCE [LARGE SCALE GENOMIC DNA]</scope>
    <source>
        <strain evidence="2 3">DSM 29007</strain>
    </source>
</reference>
<organism evidence="2 3">
    <name type="scientific">Longimicrobium terrae</name>
    <dbReference type="NCBI Taxonomy" id="1639882"/>
    <lineage>
        <taxon>Bacteria</taxon>
        <taxon>Pseudomonadati</taxon>
        <taxon>Gemmatimonadota</taxon>
        <taxon>Longimicrobiia</taxon>
        <taxon>Longimicrobiales</taxon>
        <taxon>Longimicrobiaceae</taxon>
        <taxon>Longimicrobium</taxon>
    </lineage>
</organism>
<dbReference type="EMBL" id="JACHIA010000001">
    <property type="protein sequence ID" value="MBB6068507.1"/>
    <property type="molecule type" value="Genomic_DNA"/>
</dbReference>
<evidence type="ECO:0000256" key="1">
    <source>
        <dbReference type="SAM" id="MobiDB-lite"/>
    </source>
</evidence>
<dbReference type="NCBIfam" id="TIGR02574">
    <property type="entry name" value="stabl_TIGR02574"/>
    <property type="match status" value="1"/>
</dbReference>
<comment type="caution">
    <text evidence="2">The sequence shown here is derived from an EMBL/GenBank/DDBJ whole genome shotgun (WGS) entry which is preliminary data.</text>
</comment>
<feature type="region of interest" description="Disordered" evidence="1">
    <location>
        <begin position="1"/>
        <end position="26"/>
    </location>
</feature>
<accession>A0A841GIY3</accession>
<dbReference type="AlphaFoldDB" id="A0A841GIY3"/>
<proteinExistence type="predicted"/>
<dbReference type="InterPro" id="IPR013406">
    <property type="entry name" value="CHP02574_addiction_mod"/>
</dbReference>
<dbReference type="Pfam" id="PF09720">
    <property type="entry name" value="Unstab_antitox"/>
    <property type="match status" value="1"/>
</dbReference>
<protein>
    <submittedName>
        <fullName evidence="2">Putative addiction module component (TIGR02574 family)</fullName>
    </submittedName>
</protein>
<gene>
    <name evidence="2" type="ORF">HNQ61_000118</name>
</gene>
<dbReference type="RefSeq" id="WP_205761084.1">
    <property type="nucleotide sequence ID" value="NZ_JABDTL010000001.1"/>
</dbReference>